<dbReference type="EMBL" id="CAWUHD010000009">
    <property type="protein sequence ID" value="CAK7212653.1"/>
    <property type="molecule type" value="Genomic_DNA"/>
</dbReference>
<dbReference type="SUPFAM" id="SSF52343">
    <property type="entry name" value="Ferredoxin reductase-like, C-terminal NADP-linked domain"/>
    <property type="match status" value="1"/>
</dbReference>
<dbReference type="Gene3D" id="3.40.50.80">
    <property type="entry name" value="Nucleotide-binding domain of ferredoxin-NADP reductase (FNR) module"/>
    <property type="match status" value="1"/>
</dbReference>
<reference evidence="1 2" key="1">
    <citation type="submission" date="2024-01" db="EMBL/GenBank/DDBJ databases">
        <authorList>
            <person name="Allen C."/>
            <person name="Tagirdzhanova G."/>
        </authorList>
    </citation>
    <scope>NUCLEOTIDE SEQUENCE [LARGE SCALE GENOMIC DNA]</scope>
</reference>
<gene>
    <name evidence="1" type="ORF">SEUCBS140593_001575</name>
</gene>
<organism evidence="1 2">
    <name type="scientific">Sporothrix eucalyptigena</name>
    <dbReference type="NCBI Taxonomy" id="1812306"/>
    <lineage>
        <taxon>Eukaryota</taxon>
        <taxon>Fungi</taxon>
        <taxon>Dikarya</taxon>
        <taxon>Ascomycota</taxon>
        <taxon>Pezizomycotina</taxon>
        <taxon>Sordariomycetes</taxon>
        <taxon>Sordariomycetidae</taxon>
        <taxon>Ophiostomatales</taxon>
        <taxon>Ophiostomataceae</taxon>
        <taxon>Sporothrix</taxon>
    </lineage>
</organism>
<keyword evidence="2" id="KW-1185">Reference proteome</keyword>
<protein>
    <recommendedName>
        <fullName evidence="3">Ferric reductase NAD binding domain-containing protein</fullName>
    </recommendedName>
</protein>
<evidence type="ECO:0008006" key="3">
    <source>
        <dbReference type="Google" id="ProtNLM"/>
    </source>
</evidence>
<evidence type="ECO:0000313" key="2">
    <source>
        <dbReference type="Proteomes" id="UP001642482"/>
    </source>
</evidence>
<dbReference type="InterPro" id="IPR039261">
    <property type="entry name" value="FNR_nucleotide-bd"/>
</dbReference>
<comment type="caution">
    <text evidence="1">The sequence shown here is derived from an EMBL/GenBank/DDBJ whole genome shotgun (WGS) entry which is preliminary data.</text>
</comment>
<sequence length="226" mass="24272">MDKFPDDLDPTGGKHGMGVADRRCTFTPCSVTESQVSILTRNGRITGLLGLPRPYRTLTAEMVEVGGGFSREVLGDASVCIAGGTGIAPFLTMGASSSSKKLCWSLRSDDFGAAEFVLQEGLLKAEEWLEVSIFVTSGEDGAGVVAEKPPSWWESTFTTLRQIYSAGKLSLSKGRMAAEDIVVDSADTTQKKTVLFCGSKSLEWQVRIWAMMSTTGATTVYCTEIV</sequence>
<name>A0ABP0AZC0_9PEZI</name>
<evidence type="ECO:0000313" key="1">
    <source>
        <dbReference type="EMBL" id="CAK7212653.1"/>
    </source>
</evidence>
<proteinExistence type="predicted"/>
<dbReference type="Proteomes" id="UP001642482">
    <property type="component" value="Unassembled WGS sequence"/>
</dbReference>
<accession>A0ABP0AZC0</accession>